<feature type="compositionally biased region" description="Low complexity" evidence="1">
    <location>
        <begin position="70"/>
        <end position="89"/>
    </location>
</feature>
<dbReference type="GeneID" id="13183881"/>
<evidence type="ECO:0000313" key="3">
    <source>
        <dbReference type="Proteomes" id="UP000001940"/>
    </source>
</evidence>
<dbReference type="SMR" id="H1ZUW5"/>
<sequence length="118" mass="12727">MFFQYFDAELEIRLLKMTCDVLKDTGSKLVIFDDGAQNSLNQDSTKIACVKNDCILNGKQVEEICISESPPKTTTTPAPVPTTTTTEPSGASQLAALSSGLLILGVFLQLNSTSPDHF</sequence>
<evidence type="ECO:0000313" key="4">
    <source>
        <dbReference type="WormBase" id="C33C12.12"/>
    </source>
</evidence>
<evidence type="ECO:0000313" key="2">
    <source>
        <dbReference type="EMBL" id="CCF23385.1"/>
    </source>
</evidence>
<dbReference type="PaxDb" id="6239-C33C12.12"/>
<dbReference type="WormBase" id="C33C12.12">
    <property type="protein sequence ID" value="CE46966"/>
    <property type="gene ID" value="WBGene00219322"/>
</dbReference>
<dbReference type="InParanoid" id="H1ZUW5"/>
<reference evidence="2 3" key="1">
    <citation type="journal article" date="1998" name="Science">
        <title>Genome sequence of the nematode C. elegans: a platform for investigating biology.</title>
        <authorList>
            <consortium name="The C. elegans sequencing consortium"/>
            <person name="Sulson J.E."/>
            <person name="Waterston R."/>
        </authorList>
    </citation>
    <scope>NUCLEOTIDE SEQUENCE [LARGE SCALE GENOMIC DNA]</scope>
    <source>
        <strain evidence="2 3">Bristol N2</strain>
    </source>
</reference>
<dbReference type="Bgee" id="WBGene00219322">
    <property type="expression patterns" value="Expressed in larva and 2 other cell types or tissues"/>
</dbReference>
<dbReference type="KEGG" id="cel:CELE_C33C12.12"/>
<evidence type="ECO:0000256" key="1">
    <source>
        <dbReference type="SAM" id="MobiDB-lite"/>
    </source>
</evidence>
<dbReference type="AGR" id="WB:WBGene00219322"/>
<accession>H1ZUW5</accession>
<feature type="region of interest" description="Disordered" evidence="1">
    <location>
        <begin position="68"/>
        <end position="89"/>
    </location>
</feature>
<dbReference type="Proteomes" id="UP000001940">
    <property type="component" value="Chromosome II"/>
</dbReference>
<organism evidence="2 3">
    <name type="scientific">Caenorhabditis elegans</name>
    <dbReference type="NCBI Taxonomy" id="6239"/>
    <lineage>
        <taxon>Eukaryota</taxon>
        <taxon>Metazoa</taxon>
        <taxon>Ecdysozoa</taxon>
        <taxon>Nematoda</taxon>
        <taxon>Chromadorea</taxon>
        <taxon>Rhabditida</taxon>
        <taxon>Rhabditina</taxon>
        <taxon>Rhabditomorpha</taxon>
        <taxon>Rhabditoidea</taxon>
        <taxon>Rhabditidae</taxon>
        <taxon>Peloderinae</taxon>
        <taxon>Caenorhabditis</taxon>
    </lineage>
</organism>
<keyword evidence="3" id="KW-1185">Reference proteome</keyword>
<dbReference type="HOGENOM" id="CLU_2075258_0_0_1"/>
<protein>
    <submittedName>
        <fullName evidence="2">SAG-related sequence SRS10</fullName>
    </submittedName>
</protein>
<gene>
    <name evidence="2 4" type="ORF">C33C12.12</name>
    <name evidence="2" type="ORF">CELE_C33C12.12</name>
</gene>
<proteinExistence type="predicted"/>
<name>H1ZUW5_CAEEL</name>
<dbReference type="EMBL" id="BX284602">
    <property type="protein sequence ID" value="CCF23385.1"/>
    <property type="molecule type" value="Genomic_DNA"/>
</dbReference>
<dbReference type="RefSeq" id="NP_001254049.1">
    <property type="nucleotide sequence ID" value="NM_001267120.2"/>
</dbReference>
<dbReference type="CTD" id="13183881"/>
<dbReference type="AlphaFoldDB" id="H1ZUW5"/>